<keyword evidence="5" id="KW-0805">Transcription regulation</keyword>
<feature type="domain" description="NR LBD" evidence="10">
    <location>
        <begin position="1"/>
        <end position="174"/>
    </location>
</feature>
<dbReference type="GO" id="GO:0000122">
    <property type="term" value="P:negative regulation of transcription by RNA polymerase II"/>
    <property type="evidence" value="ECO:0007669"/>
    <property type="project" value="TreeGrafter"/>
</dbReference>
<evidence type="ECO:0000256" key="7">
    <source>
        <dbReference type="ARBA" id="ARBA00023163"/>
    </source>
</evidence>
<evidence type="ECO:0000256" key="1">
    <source>
        <dbReference type="ARBA" id="ARBA00008092"/>
    </source>
</evidence>
<dbReference type="PANTHER" id="PTHR24082:SF473">
    <property type="entry name" value="ECDYSONE-INDUCED PROTEIN 75B, ISOFORM B"/>
    <property type="match status" value="1"/>
</dbReference>
<dbReference type="InterPro" id="IPR050234">
    <property type="entry name" value="Nuclear_hormone_rcpt_NR1"/>
</dbReference>
<dbReference type="EMBL" id="UFQS01002283">
    <property type="protein sequence ID" value="SSX13660.1"/>
    <property type="molecule type" value="Genomic_DNA"/>
</dbReference>
<feature type="compositionally biased region" description="Polar residues" evidence="9">
    <location>
        <begin position="374"/>
        <end position="394"/>
    </location>
</feature>
<protein>
    <submittedName>
        <fullName evidence="12">CSON005926 protein</fullName>
    </submittedName>
</protein>
<gene>
    <name evidence="12" type="primary">CSON005926</name>
</gene>
<keyword evidence="6" id="KW-0238">DNA-binding</keyword>
<feature type="region of interest" description="Disordered" evidence="9">
    <location>
        <begin position="275"/>
        <end position="320"/>
    </location>
</feature>
<evidence type="ECO:0000256" key="2">
    <source>
        <dbReference type="ARBA" id="ARBA00022723"/>
    </source>
</evidence>
<dbReference type="InterPro" id="IPR035500">
    <property type="entry name" value="NHR-like_dom_sf"/>
</dbReference>
<dbReference type="AlphaFoldDB" id="A0A336MS88"/>
<dbReference type="Pfam" id="PF00104">
    <property type="entry name" value="Hormone_recep"/>
    <property type="match status" value="1"/>
</dbReference>
<dbReference type="InterPro" id="IPR001723">
    <property type="entry name" value="Nuclear_hrmn_rcpt"/>
</dbReference>
<dbReference type="InterPro" id="IPR000536">
    <property type="entry name" value="Nucl_hrmn_rcpt_lig-bd"/>
</dbReference>
<dbReference type="Gene3D" id="1.10.565.10">
    <property type="entry name" value="Retinoid X Receptor"/>
    <property type="match status" value="1"/>
</dbReference>
<keyword evidence="2" id="KW-0479">Metal-binding</keyword>
<evidence type="ECO:0000256" key="3">
    <source>
        <dbReference type="ARBA" id="ARBA00022771"/>
    </source>
</evidence>
<evidence type="ECO:0000256" key="4">
    <source>
        <dbReference type="ARBA" id="ARBA00022833"/>
    </source>
</evidence>
<reference evidence="11" key="1">
    <citation type="submission" date="2018-04" db="EMBL/GenBank/DDBJ databases">
        <authorList>
            <person name="Go L.Y."/>
            <person name="Mitchell J.A."/>
        </authorList>
    </citation>
    <scope>NUCLEOTIDE SEQUENCE</scope>
    <source>
        <tissue evidence="11">Whole organism</tissue>
    </source>
</reference>
<evidence type="ECO:0000313" key="12">
    <source>
        <dbReference type="EMBL" id="SSX33086.1"/>
    </source>
</evidence>
<reference evidence="12" key="2">
    <citation type="submission" date="2018-07" db="EMBL/GenBank/DDBJ databases">
        <authorList>
            <person name="Quirk P.G."/>
            <person name="Krulwich T.A."/>
        </authorList>
    </citation>
    <scope>NUCLEOTIDE SEQUENCE</scope>
</reference>
<dbReference type="GO" id="GO:0030154">
    <property type="term" value="P:cell differentiation"/>
    <property type="evidence" value="ECO:0007669"/>
    <property type="project" value="TreeGrafter"/>
</dbReference>
<evidence type="ECO:0000256" key="5">
    <source>
        <dbReference type="ARBA" id="ARBA00023015"/>
    </source>
</evidence>
<evidence type="ECO:0000313" key="11">
    <source>
        <dbReference type="EMBL" id="SSX13660.1"/>
    </source>
</evidence>
<keyword evidence="8" id="KW-0675">Receptor</keyword>
<name>A0A336MS88_CULSO</name>
<dbReference type="PROSITE" id="PS51843">
    <property type="entry name" value="NR_LBD"/>
    <property type="match status" value="1"/>
</dbReference>
<feature type="region of interest" description="Disordered" evidence="9">
    <location>
        <begin position="355"/>
        <end position="429"/>
    </location>
</feature>
<dbReference type="PANTHER" id="PTHR24082">
    <property type="entry name" value="NUCLEAR HORMONE RECEPTOR"/>
    <property type="match status" value="1"/>
</dbReference>
<dbReference type="SMART" id="SM00430">
    <property type="entry name" value="HOLI"/>
    <property type="match status" value="1"/>
</dbReference>
<dbReference type="SUPFAM" id="SSF48508">
    <property type="entry name" value="Nuclear receptor ligand-binding domain"/>
    <property type="match status" value="1"/>
</dbReference>
<comment type="similarity">
    <text evidence="1">Belongs to the nuclear hormone receptor family. NR1 subfamily.</text>
</comment>
<keyword evidence="7" id="KW-0804">Transcription</keyword>
<feature type="compositionally biased region" description="Low complexity" evidence="9">
    <location>
        <begin position="538"/>
        <end position="554"/>
    </location>
</feature>
<proteinExistence type="inferred from homology"/>
<evidence type="ECO:0000256" key="9">
    <source>
        <dbReference type="SAM" id="MobiDB-lite"/>
    </source>
</evidence>
<dbReference type="EMBL" id="UFQT01002283">
    <property type="protein sequence ID" value="SSX33086.1"/>
    <property type="molecule type" value="Genomic_DNA"/>
</dbReference>
<sequence length="604" mass="67181">MIPGFQLLTQDDKFTLLKAGLFDALFVRLICMFDTGINSIICLNGQVMRRDIIQNGANARFLVDSTFNFAERMNAMNLTDVEIGLFCAIVLITPDRHGLRDIDLIERMYNKLKQCLQTVISQNRPDKPDFMQDLLKLLPDLRTLSTLHTEKLVVFRTERKNMWTCEEEASKSPGSSSWSYDTSSVEDIAKSPLGSVSSTESDRDHPENYQLTQSLSASAPLLAATLSGGCPVRNRASSGSSAEDDIVGAAHLAQNGLTITPVVRSVPINSNHLRYRKLDSPTDSGIESGNEKHEQKPISSGSSSCSSPRSSLEDQHDDKRQIVEDMPVLKRVLQAPPLYDTNSLMDEAYKPHKKFRAMRHRGSEAEAVEVRPTPQIQNNNVQQSPTHNTNSQTSIPPPVQHHQSQLHMHLTRPQQQQQQQQQASSLSSTHSILAKSLMQEPQMTPEQMKRSELLHNYIMRESQTESSGYKSPRLPSTERPQSSNGNLIVTLTNSPSQCPYSGSSRWPTQSVITSVGSRHQQTPSPNSSEHRYFQSPHSTSTSPPVVMTTNTNTSAQSPRLIELQVDIADPQQPLNLSKKSPSPPPQTQRSSSTPQQVHKVLLEA</sequence>
<dbReference type="GO" id="GO:0004879">
    <property type="term" value="F:nuclear receptor activity"/>
    <property type="evidence" value="ECO:0007669"/>
    <property type="project" value="TreeGrafter"/>
</dbReference>
<keyword evidence="4" id="KW-0862">Zinc</keyword>
<feature type="region of interest" description="Disordered" evidence="9">
    <location>
        <begin position="461"/>
        <end position="604"/>
    </location>
</feature>
<dbReference type="PRINTS" id="PR00398">
    <property type="entry name" value="STRDHORMONER"/>
</dbReference>
<evidence type="ECO:0000259" key="10">
    <source>
        <dbReference type="PROSITE" id="PS51843"/>
    </source>
</evidence>
<dbReference type="GO" id="GO:0045944">
    <property type="term" value="P:positive regulation of transcription by RNA polymerase II"/>
    <property type="evidence" value="ECO:0007669"/>
    <property type="project" value="TreeGrafter"/>
</dbReference>
<accession>A0A336MS88</accession>
<keyword evidence="3" id="KW-0863">Zinc-finger</keyword>
<dbReference type="GO" id="GO:0000978">
    <property type="term" value="F:RNA polymerase II cis-regulatory region sequence-specific DNA binding"/>
    <property type="evidence" value="ECO:0007669"/>
    <property type="project" value="TreeGrafter"/>
</dbReference>
<feature type="compositionally biased region" description="Low complexity" evidence="9">
    <location>
        <begin position="299"/>
        <end position="310"/>
    </location>
</feature>
<feature type="compositionally biased region" description="Polar residues" evidence="9">
    <location>
        <begin position="478"/>
        <end position="527"/>
    </location>
</feature>
<organism evidence="12">
    <name type="scientific">Culicoides sonorensis</name>
    <name type="common">Biting midge</name>
    <dbReference type="NCBI Taxonomy" id="179676"/>
    <lineage>
        <taxon>Eukaryota</taxon>
        <taxon>Metazoa</taxon>
        <taxon>Ecdysozoa</taxon>
        <taxon>Arthropoda</taxon>
        <taxon>Hexapoda</taxon>
        <taxon>Insecta</taxon>
        <taxon>Pterygota</taxon>
        <taxon>Neoptera</taxon>
        <taxon>Endopterygota</taxon>
        <taxon>Diptera</taxon>
        <taxon>Nematocera</taxon>
        <taxon>Chironomoidea</taxon>
        <taxon>Ceratopogonidae</taxon>
        <taxon>Ceratopogoninae</taxon>
        <taxon>Culicoides</taxon>
        <taxon>Monoculicoides</taxon>
    </lineage>
</organism>
<dbReference type="VEuPathDB" id="VectorBase:CSON005926"/>
<dbReference type="GO" id="GO:0009755">
    <property type="term" value="P:hormone-mediated signaling pathway"/>
    <property type="evidence" value="ECO:0007669"/>
    <property type="project" value="TreeGrafter"/>
</dbReference>
<dbReference type="OMA" id="CDPQGFF"/>
<feature type="compositionally biased region" description="Basic and acidic residues" evidence="9">
    <location>
        <begin position="311"/>
        <end position="320"/>
    </location>
</feature>
<dbReference type="GO" id="GO:0008270">
    <property type="term" value="F:zinc ion binding"/>
    <property type="evidence" value="ECO:0007669"/>
    <property type="project" value="UniProtKB-KW"/>
</dbReference>
<evidence type="ECO:0000256" key="8">
    <source>
        <dbReference type="ARBA" id="ARBA00023170"/>
    </source>
</evidence>
<feature type="compositionally biased region" description="Low complexity" evidence="9">
    <location>
        <begin position="587"/>
        <end position="596"/>
    </location>
</feature>
<evidence type="ECO:0000256" key="6">
    <source>
        <dbReference type="ARBA" id="ARBA00023125"/>
    </source>
</evidence>